<dbReference type="GO" id="GO:0015074">
    <property type="term" value="P:DNA integration"/>
    <property type="evidence" value="ECO:0007669"/>
    <property type="project" value="InterPro"/>
</dbReference>
<dbReference type="OrthoDB" id="3773913at2"/>
<dbReference type="InterPro" id="IPR011010">
    <property type="entry name" value="DNA_brk_join_enz"/>
</dbReference>
<keyword evidence="1" id="KW-0233">DNA recombination</keyword>
<dbReference type="InterPro" id="IPR002104">
    <property type="entry name" value="Integrase_catalytic"/>
</dbReference>
<feature type="domain" description="Tyr recombinase" evidence="3">
    <location>
        <begin position="232"/>
        <end position="456"/>
    </location>
</feature>
<comment type="caution">
    <text evidence="4">The sequence shown here is derived from an EMBL/GenBank/DDBJ whole genome shotgun (WGS) entry which is preliminary data.</text>
</comment>
<gene>
    <name evidence="4" type="ORF">A8926_1758</name>
</gene>
<feature type="region of interest" description="Disordered" evidence="2">
    <location>
        <begin position="316"/>
        <end position="344"/>
    </location>
</feature>
<sequence length="467" mass="53120">MYTSYNVKIHKTWVYRGKRGNTYYVRWRVEKEPFKRPFANSTLAKSFRSKLVSAASEGEAFRTDTGLPVSMERPKQEINFYALALDYVAMKWPQAAATYRRTIAEALTAATPVMLKDSNGKPDDATIRSALGWAFNLSKREREDKPDHIAKALSWIERNSYPLTYVMRPVTAQALHNATVTRLDGKPSAKSVARQRRMIVSNMLKHAVKMELLHSNPLREIEWAAPKPSRTIDRRRVPNPVQVRTLLREMMQVKRSGPKLYACFASMYFGALRPEEAVDLRKPFLKLPEPTWSEAKNDWVYGWGEIYIEDAAPHAGSSWTDAGQPRDRRGLKHRPRGEGRHVPCPPELTKILREHLAKYGVARDGRLFRGEDGREVPSITWNRVWTRARRATFAEEALATPLAGRPYDLRHAAVSTWLNGGVDPAQVAEWAGHSVEVLLQVYAKCLDGQDQVARDKVQRALGHRPSG</sequence>
<evidence type="ECO:0000256" key="1">
    <source>
        <dbReference type="ARBA" id="ARBA00023172"/>
    </source>
</evidence>
<dbReference type="STRING" id="994479.GCA_000194155_08125"/>
<evidence type="ECO:0000313" key="5">
    <source>
        <dbReference type="Proteomes" id="UP000233786"/>
    </source>
</evidence>
<keyword evidence="5" id="KW-1185">Reference proteome</keyword>
<accession>A0A2N3XTZ4</accession>
<dbReference type="InterPro" id="IPR050090">
    <property type="entry name" value="Tyrosine_recombinase_XerCD"/>
</dbReference>
<dbReference type="RefSeq" id="WP_010316415.1">
    <property type="nucleotide sequence ID" value="NZ_CP061007.1"/>
</dbReference>
<dbReference type="InterPro" id="IPR013762">
    <property type="entry name" value="Integrase-like_cat_sf"/>
</dbReference>
<evidence type="ECO:0000256" key="2">
    <source>
        <dbReference type="SAM" id="MobiDB-lite"/>
    </source>
</evidence>
<dbReference type="PROSITE" id="PS51898">
    <property type="entry name" value="TYR_RECOMBINASE"/>
    <property type="match status" value="1"/>
</dbReference>
<reference evidence="4" key="1">
    <citation type="submission" date="2017-12" db="EMBL/GenBank/DDBJ databases">
        <title>Sequencing the genomes of 1000 Actinobacteria strains.</title>
        <authorList>
            <person name="Klenk H.-P."/>
        </authorList>
    </citation>
    <scope>NUCLEOTIDE SEQUENCE [LARGE SCALE GENOMIC DNA]</scope>
    <source>
        <strain evidence="4">DSM 44228</strain>
    </source>
</reference>
<dbReference type="AlphaFoldDB" id="A0A2N3XTZ4"/>
<protein>
    <submittedName>
        <fullName evidence="4">Phage integrase family protein</fullName>
    </submittedName>
</protein>
<dbReference type="Gene3D" id="1.10.443.10">
    <property type="entry name" value="Intergrase catalytic core"/>
    <property type="match status" value="1"/>
</dbReference>
<dbReference type="GO" id="GO:0003677">
    <property type="term" value="F:DNA binding"/>
    <property type="evidence" value="ECO:0007669"/>
    <property type="project" value="InterPro"/>
</dbReference>
<dbReference type="GO" id="GO:0006310">
    <property type="term" value="P:DNA recombination"/>
    <property type="evidence" value="ECO:0007669"/>
    <property type="project" value="UniProtKB-KW"/>
</dbReference>
<organism evidence="4 5">
    <name type="scientific">Saccharopolyspora spinosa</name>
    <dbReference type="NCBI Taxonomy" id="60894"/>
    <lineage>
        <taxon>Bacteria</taxon>
        <taxon>Bacillati</taxon>
        <taxon>Actinomycetota</taxon>
        <taxon>Actinomycetes</taxon>
        <taxon>Pseudonocardiales</taxon>
        <taxon>Pseudonocardiaceae</taxon>
        <taxon>Saccharopolyspora</taxon>
    </lineage>
</organism>
<name>A0A2N3XTZ4_SACSN</name>
<dbReference type="PANTHER" id="PTHR30349:SF64">
    <property type="entry name" value="PROPHAGE INTEGRASE INTD-RELATED"/>
    <property type="match status" value="1"/>
</dbReference>
<proteinExistence type="predicted"/>
<evidence type="ECO:0000313" key="4">
    <source>
        <dbReference type="EMBL" id="PKW14163.1"/>
    </source>
</evidence>
<evidence type="ECO:0000259" key="3">
    <source>
        <dbReference type="PROSITE" id="PS51898"/>
    </source>
</evidence>
<dbReference type="PANTHER" id="PTHR30349">
    <property type="entry name" value="PHAGE INTEGRASE-RELATED"/>
    <property type="match status" value="1"/>
</dbReference>
<dbReference type="EMBL" id="PJNB01000001">
    <property type="protein sequence ID" value="PKW14163.1"/>
    <property type="molecule type" value="Genomic_DNA"/>
</dbReference>
<dbReference type="SUPFAM" id="SSF56349">
    <property type="entry name" value="DNA breaking-rejoining enzymes"/>
    <property type="match status" value="1"/>
</dbReference>
<dbReference type="Proteomes" id="UP000233786">
    <property type="component" value="Unassembled WGS sequence"/>
</dbReference>